<keyword evidence="2" id="KW-1185">Reference proteome</keyword>
<organism evidence="1 2">
    <name type="scientific">Christiangramia gaetbulicola</name>
    <dbReference type="NCBI Taxonomy" id="703340"/>
    <lineage>
        <taxon>Bacteria</taxon>
        <taxon>Pseudomonadati</taxon>
        <taxon>Bacteroidota</taxon>
        <taxon>Flavobacteriia</taxon>
        <taxon>Flavobacteriales</taxon>
        <taxon>Flavobacteriaceae</taxon>
        <taxon>Christiangramia</taxon>
    </lineage>
</organism>
<dbReference type="OrthoDB" id="8457199at2"/>
<evidence type="ECO:0000313" key="2">
    <source>
        <dbReference type="Proteomes" id="UP000244174"/>
    </source>
</evidence>
<gene>
    <name evidence="1" type="ORF">C8P64_1984</name>
</gene>
<name>A0A2T6AI18_9FLAO</name>
<reference evidence="1 2" key="1">
    <citation type="submission" date="2018-04" db="EMBL/GenBank/DDBJ databases">
        <title>Genomic Encyclopedia of Archaeal and Bacterial Type Strains, Phase II (KMG-II): from individual species to whole genera.</title>
        <authorList>
            <person name="Goeker M."/>
        </authorList>
    </citation>
    <scope>NUCLEOTIDE SEQUENCE [LARGE SCALE GENOMIC DNA]</scope>
    <source>
        <strain evidence="1 2">DSM 23082</strain>
    </source>
</reference>
<sequence>MLEKTVLRYTGSDLNSFNKGILAEAILFYDKVIVTCGFPDLENFLNEVGYSDLQLLTDNSMIELIIDLDTPICATYKNSYGLPESDFDFYRHFPKSDPKEVLENTFEKCFGKNKKNSTLIDKISTTRFEQIIHEQPVEFVTSLKRKIVENGFGTKICRKVTDYFNPPISTPEVFNYRFQFGEYGIIGTSPIKENISINLPSRIDGKENFHFLPGSFLTLILDTAYTIEISTRYKGSLRGTTLGAICTKEFFLNSLTKIQNDIKEFDLFVNNTITGLANLKGAINSGDKTLKDIVPIFQKKDKFTKWAHEIPADAKLINEYIKSIQKSSWLDKLPYKTGKFIIFSSAGLAMEPITTALGMPGVGTIGGLALSAIDTFILGKIASGWKPDIYIDEVKNKI</sequence>
<dbReference type="Proteomes" id="UP000244174">
    <property type="component" value="Unassembled WGS sequence"/>
</dbReference>
<evidence type="ECO:0000313" key="1">
    <source>
        <dbReference type="EMBL" id="PTX43456.1"/>
    </source>
</evidence>
<protein>
    <submittedName>
        <fullName evidence="1">Uncharacterized protein</fullName>
    </submittedName>
</protein>
<dbReference type="AlphaFoldDB" id="A0A2T6AI18"/>
<comment type="caution">
    <text evidence="1">The sequence shown here is derived from an EMBL/GenBank/DDBJ whole genome shotgun (WGS) entry which is preliminary data.</text>
</comment>
<accession>A0A2T6AI18</accession>
<proteinExistence type="predicted"/>
<dbReference type="EMBL" id="QBKQ01000002">
    <property type="protein sequence ID" value="PTX43456.1"/>
    <property type="molecule type" value="Genomic_DNA"/>
</dbReference>
<dbReference type="RefSeq" id="WP_108171884.1">
    <property type="nucleotide sequence ID" value="NZ_QBKQ01000002.1"/>
</dbReference>